<sequence length="304" mass="35285">MSTSKRLSQVLASSKVLPFDDSSKIVIMSDCHRGDGGWTDNFLANQNLFFAALSYYYERGYTYIELGDGDELWENRKIENIINTHSDAFWLMSQFYRVGRLYMLYGNHDIVKREPRYSRTKCYSFYCDSVNSTIALFPGIEFLEGLILNYINTDYTIFLTHGHQADILNDTFWRLSRFLVRYLWRPLELIGIKDPTSAAKNYEKKNKVEKRLIDWSKKQNQMVITGHTHRPVFPNVGESLYFNDGSCVHPRCITAIEIINGTITLVKWAVMTKSDRSLYVGRDVLESPVRLLNYFEANLGKPGQ</sequence>
<dbReference type="GO" id="GO:0016787">
    <property type="term" value="F:hydrolase activity"/>
    <property type="evidence" value="ECO:0007669"/>
    <property type="project" value="InterPro"/>
</dbReference>
<dbReference type="InterPro" id="IPR004843">
    <property type="entry name" value="Calcineurin-like_PHP"/>
</dbReference>
<dbReference type="RefSeq" id="WP_197661615.1">
    <property type="nucleotide sequence ID" value="NZ_JAEAGR010000011.1"/>
</dbReference>
<comment type="caution">
    <text evidence="2">The sequence shown here is derived from an EMBL/GenBank/DDBJ whole genome shotgun (WGS) entry which is preliminary data.</text>
</comment>
<accession>A0A8J7HBR6</accession>
<gene>
    <name evidence="2" type="ORF">I5677_10880</name>
</gene>
<evidence type="ECO:0000313" key="3">
    <source>
        <dbReference type="Proteomes" id="UP000623269"/>
    </source>
</evidence>
<reference evidence="2" key="1">
    <citation type="submission" date="2020-12" db="EMBL/GenBank/DDBJ databases">
        <title>M. sibirica DSM 26468T genome.</title>
        <authorList>
            <person name="Thieme N."/>
            <person name="Rettenmaier R."/>
            <person name="Zverlov V."/>
            <person name="Liebl W."/>
        </authorList>
    </citation>
    <scope>NUCLEOTIDE SEQUENCE</scope>
    <source>
        <strain evidence="2">DSM 26468</strain>
    </source>
</reference>
<dbReference type="SUPFAM" id="SSF56300">
    <property type="entry name" value="Metallo-dependent phosphatases"/>
    <property type="match status" value="1"/>
</dbReference>
<protein>
    <submittedName>
        <fullName evidence="2">Metallophosphoesterase family protein</fullName>
    </submittedName>
</protein>
<name>A0A8J7HBR6_9FIRM</name>
<proteinExistence type="predicted"/>
<dbReference type="Pfam" id="PF00149">
    <property type="entry name" value="Metallophos"/>
    <property type="match status" value="1"/>
</dbReference>
<keyword evidence="3" id="KW-1185">Reference proteome</keyword>
<dbReference type="Proteomes" id="UP000623269">
    <property type="component" value="Unassembled WGS sequence"/>
</dbReference>
<evidence type="ECO:0000259" key="1">
    <source>
        <dbReference type="Pfam" id="PF00149"/>
    </source>
</evidence>
<dbReference type="Gene3D" id="3.60.21.10">
    <property type="match status" value="1"/>
</dbReference>
<organism evidence="2 3">
    <name type="scientific">Mobilitalea sibirica</name>
    <dbReference type="NCBI Taxonomy" id="1462919"/>
    <lineage>
        <taxon>Bacteria</taxon>
        <taxon>Bacillati</taxon>
        <taxon>Bacillota</taxon>
        <taxon>Clostridia</taxon>
        <taxon>Lachnospirales</taxon>
        <taxon>Lachnospiraceae</taxon>
        <taxon>Mobilitalea</taxon>
    </lineage>
</organism>
<feature type="domain" description="Calcineurin-like phosphoesterase" evidence="1">
    <location>
        <begin position="24"/>
        <end position="231"/>
    </location>
</feature>
<dbReference type="EMBL" id="JAEAGR010000011">
    <property type="protein sequence ID" value="MBH1941396.1"/>
    <property type="molecule type" value="Genomic_DNA"/>
</dbReference>
<dbReference type="InterPro" id="IPR029052">
    <property type="entry name" value="Metallo-depent_PP-like"/>
</dbReference>
<evidence type="ECO:0000313" key="2">
    <source>
        <dbReference type="EMBL" id="MBH1941396.1"/>
    </source>
</evidence>
<dbReference type="AlphaFoldDB" id="A0A8J7HBR6"/>